<evidence type="ECO:0000259" key="1">
    <source>
        <dbReference type="Pfam" id="PF08718"/>
    </source>
</evidence>
<dbReference type="InterPro" id="IPR036497">
    <property type="entry name" value="GLTP_sf"/>
</dbReference>
<reference evidence="2" key="1">
    <citation type="journal article" date="2010" name="Science">
        <title>Plasticity of animal genome architecture unmasked by rapid evolution of a pelagic tunicate.</title>
        <authorList>
            <person name="Denoeud F."/>
            <person name="Henriet S."/>
            <person name="Mungpakdee S."/>
            <person name="Aury J.M."/>
            <person name="Da Silva C."/>
            <person name="Brinkmann H."/>
            <person name="Mikhaleva J."/>
            <person name="Olsen L.C."/>
            <person name="Jubin C."/>
            <person name="Canestro C."/>
            <person name="Bouquet J.M."/>
            <person name="Danks G."/>
            <person name="Poulain J."/>
            <person name="Campsteijn C."/>
            <person name="Adamski M."/>
            <person name="Cross I."/>
            <person name="Yadetie F."/>
            <person name="Muffato M."/>
            <person name="Louis A."/>
            <person name="Butcher S."/>
            <person name="Tsagkogeorga G."/>
            <person name="Konrad A."/>
            <person name="Singh S."/>
            <person name="Jensen M.F."/>
            <person name="Cong E.H."/>
            <person name="Eikeseth-Otteraa H."/>
            <person name="Noel B."/>
            <person name="Anthouard V."/>
            <person name="Porcel B.M."/>
            <person name="Kachouri-Lafond R."/>
            <person name="Nishino A."/>
            <person name="Ugolini M."/>
            <person name="Chourrout P."/>
            <person name="Nishida H."/>
            <person name="Aasland R."/>
            <person name="Huzurbazar S."/>
            <person name="Westhof E."/>
            <person name="Delsuc F."/>
            <person name="Lehrach H."/>
            <person name="Reinhardt R."/>
            <person name="Weissenbach J."/>
            <person name="Roy S.W."/>
            <person name="Artiguenave F."/>
            <person name="Postlethwait J.H."/>
            <person name="Manak J.R."/>
            <person name="Thompson E.M."/>
            <person name="Jaillon O."/>
            <person name="Du Pasquier L."/>
            <person name="Boudinot P."/>
            <person name="Liberles D.A."/>
            <person name="Volff J.N."/>
            <person name="Philippe H."/>
            <person name="Lenhard B."/>
            <person name="Roest Crollius H."/>
            <person name="Wincker P."/>
            <person name="Chourrout D."/>
        </authorList>
    </citation>
    <scope>NUCLEOTIDE SEQUENCE [LARGE SCALE GENOMIC DNA]</scope>
</reference>
<dbReference type="Pfam" id="PF08718">
    <property type="entry name" value="GLTP"/>
    <property type="match status" value="1"/>
</dbReference>
<dbReference type="GO" id="GO:0016020">
    <property type="term" value="C:membrane"/>
    <property type="evidence" value="ECO:0007669"/>
    <property type="project" value="TreeGrafter"/>
</dbReference>
<sequence>MCFIDKCEALCFSKRRKKIYFSHIWHQIILLDNVLRAEMKNLFYVLFFSGAVAAGDDSNVVSEENTFYEKQLVCELLNDLKLCLDESRDNDVHLPRYIIIWTHLKKVLDAMGSVFKFVSSDVNDKIKILQNIEKEQNFITIEKMMIEEKLTGKINYEHLDEKNPSASRTLLVLHRAFKMISLLFGKLSRNENDGMMSTIAYESYHSSPMPAHHPWFIRKSIDLAVYTLPDRQSFFKKIGPELTGEELVEIFKEVEGFLEEIFSRIELLYIKHELENIP</sequence>
<dbReference type="GO" id="GO:1902388">
    <property type="term" value="F:ceramide 1-phosphate transfer activity"/>
    <property type="evidence" value="ECO:0007669"/>
    <property type="project" value="TreeGrafter"/>
</dbReference>
<name>E4YWG3_OIKDI</name>
<dbReference type="GO" id="GO:0005829">
    <property type="term" value="C:cytosol"/>
    <property type="evidence" value="ECO:0007669"/>
    <property type="project" value="TreeGrafter"/>
</dbReference>
<organism evidence="2">
    <name type="scientific">Oikopleura dioica</name>
    <name type="common">Tunicate</name>
    <dbReference type="NCBI Taxonomy" id="34765"/>
    <lineage>
        <taxon>Eukaryota</taxon>
        <taxon>Metazoa</taxon>
        <taxon>Chordata</taxon>
        <taxon>Tunicata</taxon>
        <taxon>Appendicularia</taxon>
        <taxon>Copelata</taxon>
        <taxon>Oikopleuridae</taxon>
        <taxon>Oikopleura</taxon>
    </lineage>
</organism>
<dbReference type="AlphaFoldDB" id="E4YWG3"/>
<proteinExistence type="predicted"/>
<dbReference type="EMBL" id="FN655657">
    <property type="protein sequence ID" value="CBY39798.1"/>
    <property type="molecule type" value="Genomic_DNA"/>
</dbReference>
<dbReference type="SUPFAM" id="SSF110004">
    <property type="entry name" value="Glycolipid transfer protein, GLTP"/>
    <property type="match status" value="1"/>
</dbReference>
<feature type="domain" description="Glycolipid transfer protein" evidence="1">
    <location>
        <begin position="94"/>
        <end position="239"/>
    </location>
</feature>
<dbReference type="PANTHER" id="PTHR10219">
    <property type="entry name" value="GLYCOLIPID TRANSFER PROTEIN-RELATED"/>
    <property type="match status" value="1"/>
</dbReference>
<dbReference type="PANTHER" id="PTHR10219:SF43">
    <property type="entry name" value="GLYCOLIPID TRANSFER PROTEIN DOMAIN-CONTAINING PROTEIN"/>
    <property type="match status" value="1"/>
</dbReference>
<protein>
    <recommendedName>
        <fullName evidence="1">Glycolipid transfer protein domain-containing protein</fullName>
    </recommendedName>
</protein>
<dbReference type="Gene3D" id="1.10.3520.10">
    <property type="entry name" value="Glycolipid transfer protein"/>
    <property type="match status" value="1"/>
</dbReference>
<dbReference type="GO" id="GO:1902387">
    <property type="term" value="F:ceramide 1-phosphate binding"/>
    <property type="evidence" value="ECO:0007669"/>
    <property type="project" value="TreeGrafter"/>
</dbReference>
<dbReference type="InterPro" id="IPR014830">
    <property type="entry name" value="Glycolipid_transfer_prot_dom"/>
</dbReference>
<accession>E4YWG3</accession>
<dbReference type="Proteomes" id="UP000011014">
    <property type="component" value="Unassembled WGS sequence"/>
</dbReference>
<gene>
    <name evidence="2" type="ORF">GSOID_T00020391001</name>
</gene>
<evidence type="ECO:0000313" key="2">
    <source>
        <dbReference type="EMBL" id="CBY39798.1"/>
    </source>
</evidence>